<name>Q08MS5_STIAD</name>
<feature type="region of interest" description="Disordered" evidence="1">
    <location>
        <begin position="1"/>
        <end position="29"/>
    </location>
</feature>
<comment type="caution">
    <text evidence="2">The sequence shown here is derived from an EMBL/GenBank/DDBJ whole genome shotgun (WGS) entry which is preliminary data.</text>
</comment>
<sequence length="29" mass="2950">MTASSETPVPESPGCAQKVASWSKSAEPS</sequence>
<accession>Q08MS5</accession>
<dbReference type="Proteomes" id="UP000032702">
    <property type="component" value="Unassembled WGS sequence"/>
</dbReference>
<organism evidence="2 3">
    <name type="scientific">Stigmatella aurantiaca (strain DW4/3-1)</name>
    <dbReference type="NCBI Taxonomy" id="378806"/>
    <lineage>
        <taxon>Bacteria</taxon>
        <taxon>Pseudomonadati</taxon>
        <taxon>Myxococcota</taxon>
        <taxon>Myxococcia</taxon>
        <taxon>Myxococcales</taxon>
        <taxon>Cystobacterineae</taxon>
        <taxon>Archangiaceae</taxon>
        <taxon>Stigmatella</taxon>
    </lineage>
</organism>
<protein>
    <submittedName>
        <fullName evidence="2">Uncharacterized protein</fullName>
    </submittedName>
</protein>
<feature type="non-terminal residue" evidence="2">
    <location>
        <position position="29"/>
    </location>
</feature>
<evidence type="ECO:0000256" key="1">
    <source>
        <dbReference type="SAM" id="MobiDB-lite"/>
    </source>
</evidence>
<feature type="compositionally biased region" description="Polar residues" evidence="1">
    <location>
        <begin position="20"/>
        <end position="29"/>
    </location>
</feature>
<evidence type="ECO:0000313" key="3">
    <source>
        <dbReference type="Proteomes" id="UP000032702"/>
    </source>
</evidence>
<proteinExistence type="predicted"/>
<gene>
    <name evidence="2" type="ORF">STIAU_6432</name>
</gene>
<evidence type="ECO:0000313" key="2">
    <source>
        <dbReference type="EMBL" id="EAU61784.1"/>
    </source>
</evidence>
<dbReference type="AlphaFoldDB" id="Q08MS5"/>
<dbReference type="EMBL" id="AAMD01000330">
    <property type="protein sequence ID" value="EAU61784.1"/>
    <property type="molecule type" value="Genomic_DNA"/>
</dbReference>
<reference evidence="2 3" key="1">
    <citation type="submission" date="2006-04" db="EMBL/GenBank/DDBJ databases">
        <authorList>
            <person name="Nierman W.C."/>
        </authorList>
    </citation>
    <scope>NUCLEOTIDE SEQUENCE [LARGE SCALE GENOMIC DNA]</scope>
    <source>
        <strain evidence="2 3">DW4/3-1</strain>
    </source>
</reference>